<accession>A0ABY3FER2</accession>
<sequence>MKELFEADQRLVILRALAEAAGYSANCSMLSCVLSSYGHQLSRDKVRAHMRFLEDVNLITIDVVGDKTLVAKITEQGADVAAGRKFVDGIKRPAPGGI</sequence>
<dbReference type="RefSeq" id="WP_145236420.1">
    <property type="nucleotide sequence ID" value="NZ_VNFF01000007.1"/>
</dbReference>
<proteinExistence type="predicted"/>
<evidence type="ECO:0000313" key="1">
    <source>
        <dbReference type="EMBL" id="TVU83780.1"/>
    </source>
</evidence>
<keyword evidence="2" id="KW-1185">Reference proteome</keyword>
<gene>
    <name evidence="1" type="ORF">FQP85_08370</name>
</gene>
<organism evidence="1 2">
    <name type="scientific">Pseudoalteromonas neustonica</name>
    <dbReference type="NCBI Taxonomy" id="1840331"/>
    <lineage>
        <taxon>Bacteria</taxon>
        <taxon>Pseudomonadati</taxon>
        <taxon>Pseudomonadota</taxon>
        <taxon>Gammaproteobacteria</taxon>
        <taxon>Alteromonadales</taxon>
        <taxon>Pseudoalteromonadaceae</taxon>
        <taxon>Pseudoalteromonas</taxon>
    </lineage>
</organism>
<comment type="caution">
    <text evidence="1">The sequence shown here is derived from an EMBL/GenBank/DDBJ whole genome shotgun (WGS) entry which is preliminary data.</text>
</comment>
<reference evidence="1 2" key="1">
    <citation type="submission" date="2019-07" db="EMBL/GenBank/DDBJ databases">
        <title>Diversity of Bacteria from Kongsfjorden, Arctic.</title>
        <authorList>
            <person name="Yu Y."/>
        </authorList>
    </citation>
    <scope>NUCLEOTIDE SEQUENCE [LARGE SCALE GENOMIC DNA]</scope>
    <source>
        <strain evidence="1 2">SM1927</strain>
    </source>
</reference>
<evidence type="ECO:0000313" key="2">
    <source>
        <dbReference type="Proteomes" id="UP000317938"/>
    </source>
</evidence>
<dbReference type="EMBL" id="VNFF01000007">
    <property type="protein sequence ID" value="TVU83780.1"/>
    <property type="molecule type" value="Genomic_DNA"/>
</dbReference>
<protein>
    <submittedName>
        <fullName evidence="1">ArsR family transcriptional regulator</fullName>
    </submittedName>
</protein>
<name>A0ABY3FER2_9GAMM</name>
<dbReference type="PROSITE" id="PS51257">
    <property type="entry name" value="PROKAR_LIPOPROTEIN"/>
    <property type="match status" value="1"/>
</dbReference>
<dbReference type="Proteomes" id="UP000317938">
    <property type="component" value="Unassembled WGS sequence"/>
</dbReference>